<dbReference type="PRINTS" id="PR00253">
    <property type="entry name" value="GABAARECEPTR"/>
</dbReference>
<keyword evidence="2" id="KW-0812">Transmembrane</keyword>
<keyword evidence="1 3" id="KW-0732">Signal</keyword>
<protein>
    <recommendedName>
        <fullName evidence="4">Neurotransmitter-gated ion-channel ligand-binding domain-containing protein</fullName>
    </recommendedName>
</protein>
<dbReference type="SUPFAM" id="SSF63712">
    <property type="entry name" value="Nicotinic receptor ligand binding domain-like"/>
    <property type="match status" value="1"/>
</dbReference>
<feature type="transmembrane region" description="Helical" evidence="2">
    <location>
        <begin position="385"/>
        <end position="405"/>
    </location>
</feature>
<feature type="chain" id="PRO_5018747045" description="Neurotransmitter-gated ion-channel ligand-binding domain-containing protein" evidence="3">
    <location>
        <begin position="17"/>
        <end position="513"/>
    </location>
</feature>
<organism evidence="5 6">
    <name type="scientific">Dinothrombium tinctorium</name>
    <dbReference type="NCBI Taxonomy" id="1965070"/>
    <lineage>
        <taxon>Eukaryota</taxon>
        <taxon>Metazoa</taxon>
        <taxon>Ecdysozoa</taxon>
        <taxon>Arthropoda</taxon>
        <taxon>Chelicerata</taxon>
        <taxon>Arachnida</taxon>
        <taxon>Acari</taxon>
        <taxon>Acariformes</taxon>
        <taxon>Trombidiformes</taxon>
        <taxon>Prostigmata</taxon>
        <taxon>Anystina</taxon>
        <taxon>Parasitengona</taxon>
        <taxon>Trombidioidea</taxon>
        <taxon>Trombidiidae</taxon>
        <taxon>Dinothrombium</taxon>
    </lineage>
</organism>
<dbReference type="InterPro" id="IPR006028">
    <property type="entry name" value="GABAA/Glycine_rcpt"/>
</dbReference>
<evidence type="ECO:0000259" key="4">
    <source>
        <dbReference type="Pfam" id="PF02931"/>
    </source>
</evidence>
<proteinExistence type="predicted"/>
<evidence type="ECO:0000313" key="5">
    <source>
        <dbReference type="EMBL" id="RWS17327.1"/>
    </source>
</evidence>
<dbReference type="Proteomes" id="UP000285301">
    <property type="component" value="Unassembled WGS sequence"/>
</dbReference>
<name>A0A3S3PDN5_9ACAR</name>
<feature type="transmembrane region" description="Helical" evidence="2">
    <location>
        <begin position="346"/>
        <end position="365"/>
    </location>
</feature>
<dbReference type="InterPro" id="IPR006201">
    <property type="entry name" value="Neur_channel"/>
</dbReference>
<keyword evidence="2" id="KW-0472">Membrane</keyword>
<comment type="caution">
    <text evidence="5">The sequence shown here is derived from an EMBL/GenBank/DDBJ whole genome shotgun (WGS) entry which is preliminary data.</text>
</comment>
<gene>
    <name evidence="5" type="ORF">B4U79_17612</name>
</gene>
<accession>A0A3S3PDN5</accession>
<sequence>MHSIVAFLMLTPIVFNSFQFQNESEEICRRLVKSVNTSVNVRHYELYKLSELKELREPIDASHASRNESTRYVNTDRVLFKLGNPNVTYNLLPDDYDILRADREVVDVSVDLIVSHFTSLDSIQILQSEVETFAAEGLLSLEWVDSRINNKDKLKTIGLQQRPRDTFRKPYTKEISFYIGAPYESPLWMPALYSPNIMNMTLGGQGLIRVSLQETETIQYSTGVRLVFECRAQPAYYPYDQLYCDLLINSRNGVKLKWKRAAFQSSNDLTNKFTIRNGSFLLTSVDTINPCEKLVAELDGETSCLNIHFHILRHMPYFEFSFYAPTSFLVILSYSTLYLGEDSYTLRIMVNASVIAMLITCYFWMDVIVHNTPTTAVDVLTPVEIWLFCCTLFTFAILLQFIIYVGKVSFDRFYTEWYFNIEHGLERLKMYDAKWEEARRSPALSFFRWVALKVCFLFVFSKDDLLLDIISRFAYLGLMIAFMVSFHTIYIPKLKNEMEVYETGDHQHIVPSQ</sequence>
<dbReference type="InterPro" id="IPR036734">
    <property type="entry name" value="Neur_chan_lig-bd_sf"/>
</dbReference>
<evidence type="ECO:0000256" key="3">
    <source>
        <dbReference type="SAM" id="SignalP"/>
    </source>
</evidence>
<dbReference type="InterPro" id="IPR038050">
    <property type="entry name" value="Neuro_actylchol_rec"/>
</dbReference>
<feature type="transmembrane region" description="Helical" evidence="2">
    <location>
        <begin position="473"/>
        <end position="491"/>
    </location>
</feature>
<keyword evidence="6" id="KW-1185">Reference proteome</keyword>
<dbReference type="Gene3D" id="2.70.170.10">
    <property type="entry name" value="Neurotransmitter-gated ion-channel ligand-binding domain"/>
    <property type="match status" value="1"/>
</dbReference>
<feature type="transmembrane region" description="Helical" evidence="2">
    <location>
        <begin position="320"/>
        <end position="339"/>
    </location>
</feature>
<evidence type="ECO:0000313" key="6">
    <source>
        <dbReference type="Proteomes" id="UP000285301"/>
    </source>
</evidence>
<keyword evidence="2" id="KW-1133">Transmembrane helix</keyword>
<dbReference type="EMBL" id="NCKU01000095">
    <property type="protein sequence ID" value="RWS17327.1"/>
    <property type="molecule type" value="Genomic_DNA"/>
</dbReference>
<evidence type="ECO:0000256" key="1">
    <source>
        <dbReference type="ARBA" id="ARBA00022729"/>
    </source>
</evidence>
<dbReference type="Gene3D" id="1.20.58.390">
    <property type="entry name" value="Neurotransmitter-gated ion-channel transmembrane domain"/>
    <property type="match status" value="1"/>
</dbReference>
<evidence type="ECO:0000256" key="2">
    <source>
        <dbReference type="SAM" id="Phobius"/>
    </source>
</evidence>
<dbReference type="InterPro" id="IPR006202">
    <property type="entry name" value="Neur_chan_lig-bd"/>
</dbReference>
<dbReference type="GO" id="GO:0016020">
    <property type="term" value="C:membrane"/>
    <property type="evidence" value="ECO:0007669"/>
    <property type="project" value="InterPro"/>
</dbReference>
<feature type="domain" description="Neurotransmitter-gated ion-channel ligand-binding" evidence="4">
    <location>
        <begin position="102"/>
        <end position="314"/>
    </location>
</feature>
<dbReference type="AlphaFoldDB" id="A0A3S3PDN5"/>
<feature type="signal peptide" evidence="3">
    <location>
        <begin position="1"/>
        <end position="16"/>
    </location>
</feature>
<dbReference type="PANTHER" id="PTHR18945">
    <property type="entry name" value="NEUROTRANSMITTER GATED ION CHANNEL"/>
    <property type="match status" value="1"/>
</dbReference>
<dbReference type="GO" id="GO:0004888">
    <property type="term" value="F:transmembrane signaling receptor activity"/>
    <property type="evidence" value="ECO:0007669"/>
    <property type="project" value="InterPro"/>
</dbReference>
<dbReference type="Pfam" id="PF02931">
    <property type="entry name" value="Neur_chan_LBD"/>
    <property type="match status" value="1"/>
</dbReference>
<dbReference type="GO" id="GO:0005230">
    <property type="term" value="F:extracellular ligand-gated monoatomic ion channel activity"/>
    <property type="evidence" value="ECO:0007669"/>
    <property type="project" value="InterPro"/>
</dbReference>
<reference evidence="5 6" key="1">
    <citation type="journal article" date="2018" name="Gigascience">
        <title>Genomes of trombidid mites reveal novel predicted allergens and laterally-transferred genes associated with secondary metabolism.</title>
        <authorList>
            <person name="Dong X."/>
            <person name="Chaisiri K."/>
            <person name="Xia D."/>
            <person name="Armstrong S.D."/>
            <person name="Fang Y."/>
            <person name="Donnelly M.J."/>
            <person name="Kadowaki T."/>
            <person name="McGarry J.W."/>
            <person name="Darby A.C."/>
            <person name="Makepeace B.L."/>
        </authorList>
    </citation>
    <scope>NUCLEOTIDE SEQUENCE [LARGE SCALE GENOMIC DNA]</scope>
    <source>
        <strain evidence="5">UoL-WK</strain>
    </source>
</reference>